<name>A0A094Z1R5_9HYPH</name>
<sequence>MKSISLIPIIKVLSKNVIPLKNINPIVITIARFLYHKIVVLDNISNDLFSQFMLSIASS</sequence>
<dbReference type="AlphaFoldDB" id="A0A094Z1R5"/>
<dbReference type="EMBL" id="JMTK01000005">
    <property type="protein sequence ID" value="KJZ81354.1"/>
    <property type="molecule type" value="Genomic_DNA"/>
</dbReference>
<dbReference type="RefSeq" id="WP_034441884.1">
    <property type="nucleotide sequence ID" value="NZ_JNVH01000075.1"/>
</dbReference>
<comment type="caution">
    <text evidence="1">The sequence shown here is derived from an EMBL/GenBank/DDBJ whole genome shotgun (WGS) entry which is preliminary data.</text>
</comment>
<accession>A0A094Z1R5</accession>
<evidence type="ECO:0000313" key="1">
    <source>
        <dbReference type="EMBL" id="KJZ81354.1"/>
    </source>
</evidence>
<reference evidence="1 2" key="1">
    <citation type="journal article" date="2015" name="Phytopathology">
        <title>Genomes of Candidatus Liberibacter solanacearum haplotype A from New Zealand and the USA suggest significant genome plasticity in the species.</title>
        <authorList>
            <person name="Thompson S.M."/>
            <person name="Johnson C.P."/>
            <person name="Lu A.Y."/>
            <person name="Frampton R.A."/>
            <person name="Sullivan K.L."/>
            <person name="Fiers M.W."/>
            <person name="Crowhurst R.N."/>
            <person name="Pitman A.R."/>
            <person name="Scott I."/>
            <person name="Gudmestad N.C."/>
            <person name="Smith G.R."/>
        </authorList>
    </citation>
    <scope>NUCLEOTIDE SEQUENCE [LARGE SCALE GENOMIC DNA]</scope>
    <source>
        <strain evidence="1 2">LsoNZ1</strain>
    </source>
</reference>
<protein>
    <submittedName>
        <fullName evidence="1">Uncharacterized protein</fullName>
    </submittedName>
</protein>
<dbReference type="Proteomes" id="UP000033731">
    <property type="component" value="Unassembled WGS sequence"/>
</dbReference>
<proteinExistence type="predicted"/>
<gene>
    <name evidence="1" type="ORF">DJ66_1248</name>
</gene>
<organism evidence="1 2">
    <name type="scientific">Candidatus Liberibacter solanacearum</name>
    <dbReference type="NCBI Taxonomy" id="556287"/>
    <lineage>
        <taxon>Bacteria</taxon>
        <taxon>Pseudomonadati</taxon>
        <taxon>Pseudomonadota</taxon>
        <taxon>Alphaproteobacteria</taxon>
        <taxon>Hyphomicrobiales</taxon>
        <taxon>Rhizobiaceae</taxon>
        <taxon>Liberibacter</taxon>
    </lineage>
</organism>
<evidence type="ECO:0000313" key="2">
    <source>
        <dbReference type="Proteomes" id="UP000033731"/>
    </source>
</evidence>
<dbReference type="PATRIC" id="fig|556287.8.peg.1245"/>
<keyword evidence="2" id="KW-1185">Reference proteome</keyword>